<dbReference type="RefSeq" id="WP_205496034.1">
    <property type="nucleotide sequence ID" value="NZ_JAFHAP010000010.1"/>
</dbReference>
<accession>A0ABS2WKU3</accession>
<name>A0ABS2WKU3_9BACL</name>
<organism evidence="1 2">
    <name type="scientific">Polycladomyces zharkentensis</name>
    <dbReference type="NCBI Taxonomy" id="2807616"/>
    <lineage>
        <taxon>Bacteria</taxon>
        <taxon>Bacillati</taxon>
        <taxon>Bacillota</taxon>
        <taxon>Bacilli</taxon>
        <taxon>Bacillales</taxon>
        <taxon>Thermoactinomycetaceae</taxon>
        <taxon>Polycladomyces</taxon>
    </lineage>
</organism>
<reference evidence="1" key="1">
    <citation type="journal article" date="2024" name="Int. J. Syst. Evol. Microbiol.">
        <title>Polycladomyces zharkentensis sp. nov., a novel thermophilic cellulose- and starch-degrading member of the Bacillota from a geothermal aquifer in Kazakhstan.</title>
        <authorList>
            <person name="Mashzhan A."/>
            <person name="Kistaubayeva A."/>
            <person name="Javier-Lopez R."/>
            <person name="Bissenova U."/>
            <person name="Bissenbay A."/>
            <person name="Birkeland N.K."/>
        </authorList>
    </citation>
    <scope>NUCLEOTIDE SEQUENCE</scope>
    <source>
        <strain evidence="1">ZKZ2T</strain>
    </source>
</reference>
<evidence type="ECO:0000313" key="2">
    <source>
        <dbReference type="Proteomes" id="UP001177120"/>
    </source>
</evidence>
<sequence>MGQVTLTVSLRTEAYKEIHNKTEVGYQTGERVWTLKHLKMLRGLIGWIMQNWTVCINQSPKR</sequence>
<protein>
    <submittedName>
        <fullName evidence="1">Uncharacterized protein</fullName>
    </submittedName>
</protein>
<gene>
    <name evidence="1" type="ORF">JQC72_11805</name>
</gene>
<comment type="caution">
    <text evidence="1">The sequence shown here is derived from an EMBL/GenBank/DDBJ whole genome shotgun (WGS) entry which is preliminary data.</text>
</comment>
<keyword evidence="2" id="KW-1185">Reference proteome</keyword>
<evidence type="ECO:0000313" key="1">
    <source>
        <dbReference type="EMBL" id="MBN2910187.1"/>
    </source>
</evidence>
<dbReference type="Proteomes" id="UP001177120">
    <property type="component" value="Unassembled WGS sequence"/>
</dbReference>
<proteinExistence type="predicted"/>
<dbReference type="EMBL" id="JAFHAP010000010">
    <property type="protein sequence ID" value="MBN2910187.1"/>
    <property type="molecule type" value="Genomic_DNA"/>
</dbReference>